<evidence type="ECO:0000313" key="11">
    <source>
        <dbReference type="Proteomes" id="UP001046870"/>
    </source>
</evidence>
<dbReference type="PANTHER" id="PTHR23226">
    <property type="entry name" value="ZINC FINGER AND SCAN DOMAIN-CONTAINING"/>
    <property type="match status" value="1"/>
</dbReference>
<dbReference type="GO" id="GO:0000978">
    <property type="term" value="F:RNA polymerase II cis-regulatory region sequence-specific DNA binding"/>
    <property type="evidence" value="ECO:0007669"/>
    <property type="project" value="TreeGrafter"/>
</dbReference>
<dbReference type="FunFam" id="3.30.160.60:FF:000303">
    <property type="entry name" value="Zinc finger protein 41"/>
    <property type="match status" value="1"/>
</dbReference>
<protein>
    <recommendedName>
        <fullName evidence="9">C2H2-type domain-containing protein</fullName>
    </recommendedName>
</protein>
<dbReference type="Pfam" id="PF13912">
    <property type="entry name" value="zf-C2H2_6"/>
    <property type="match status" value="3"/>
</dbReference>
<dbReference type="GO" id="GO:0000981">
    <property type="term" value="F:DNA-binding transcription factor activity, RNA polymerase II-specific"/>
    <property type="evidence" value="ECO:0007669"/>
    <property type="project" value="TreeGrafter"/>
</dbReference>
<evidence type="ECO:0000256" key="8">
    <source>
        <dbReference type="SAM" id="MobiDB-lite"/>
    </source>
</evidence>
<feature type="region of interest" description="Disordered" evidence="8">
    <location>
        <begin position="87"/>
        <end position="118"/>
    </location>
</feature>
<feature type="domain" description="C2H2-type" evidence="9">
    <location>
        <begin position="288"/>
        <end position="315"/>
    </location>
</feature>
<gene>
    <name evidence="10" type="ORF">MATL_G00126600</name>
</gene>
<organism evidence="10 11">
    <name type="scientific">Megalops atlanticus</name>
    <name type="common">Tarpon</name>
    <name type="synonym">Clupea gigantea</name>
    <dbReference type="NCBI Taxonomy" id="7932"/>
    <lineage>
        <taxon>Eukaryota</taxon>
        <taxon>Metazoa</taxon>
        <taxon>Chordata</taxon>
        <taxon>Craniata</taxon>
        <taxon>Vertebrata</taxon>
        <taxon>Euteleostomi</taxon>
        <taxon>Actinopterygii</taxon>
        <taxon>Neopterygii</taxon>
        <taxon>Teleostei</taxon>
        <taxon>Elopiformes</taxon>
        <taxon>Megalopidae</taxon>
        <taxon>Megalops</taxon>
    </lineage>
</organism>
<dbReference type="GO" id="GO:0005634">
    <property type="term" value="C:nucleus"/>
    <property type="evidence" value="ECO:0007669"/>
    <property type="project" value="UniProtKB-SubCell"/>
</dbReference>
<feature type="region of interest" description="Disordered" evidence="8">
    <location>
        <begin position="433"/>
        <end position="462"/>
    </location>
</feature>
<evidence type="ECO:0000259" key="9">
    <source>
        <dbReference type="PROSITE" id="PS50157"/>
    </source>
</evidence>
<dbReference type="SMART" id="SM00355">
    <property type="entry name" value="ZnF_C2H2"/>
    <property type="match status" value="8"/>
</dbReference>
<feature type="compositionally biased region" description="Acidic residues" evidence="8">
    <location>
        <begin position="442"/>
        <end position="458"/>
    </location>
</feature>
<evidence type="ECO:0000256" key="6">
    <source>
        <dbReference type="ARBA" id="ARBA00023242"/>
    </source>
</evidence>
<evidence type="ECO:0000256" key="7">
    <source>
        <dbReference type="PROSITE-ProRule" id="PRU00042"/>
    </source>
</evidence>
<evidence type="ECO:0000313" key="10">
    <source>
        <dbReference type="EMBL" id="KAG7469206.1"/>
    </source>
</evidence>
<evidence type="ECO:0000256" key="5">
    <source>
        <dbReference type="ARBA" id="ARBA00022833"/>
    </source>
</evidence>
<feature type="domain" description="C2H2-type" evidence="9">
    <location>
        <begin position="370"/>
        <end position="397"/>
    </location>
</feature>
<sequence>MAAVYIARGGREESDDEGLSYENNQAGTKRVVAPALTNAKKIKVEESGWDEDHSNTEPTPPRHHTEAAAMDVAPAITIKEERIEDDEYIQIKLGSVGESLEESTENNESERDNENADASLRSMRCQDCGQKFIRWEAFKVHLRQHEDNEEQKGKKRPLSHGRKKNKEGPRNGKGDGPGDDNDNDDEVCFASAWEIKASDVFEVHPRVAMPSEEGKPVYSRSRRVYACSVCGKVYSYLESLRNHQKMHEDKQKEPQVFPCLDCGKVFSCQSNFCVHLKLHKTMEVSSNFKCEQCNKTFNSLQTWVAHRDIHRRKPYWCLSCAKGFKDAKGLDRHLLGHNLKRHKCDLCPKTFRVPAELRYHRNTHTGAKPYKCQLCMKTFSQLGNLITHRKKHVGVYREGSEIPIRKYSGGRRRVTELKKLIVMGIENVEEAKGEEGVNAEGEMVDEEESEGEAGEEEGVEMRERVEKAIEEEEEDEEEGELLCFECGSCFSEESELHLHYMKHASGEL</sequence>
<keyword evidence="11" id="KW-1185">Reference proteome</keyword>
<accession>A0A9D3T4A3</accession>
<dbReference type="OrthoDB" id="8940346at2759"/>
<dbReference type="GO" id="GO:0008270">
    <property type="term" value="F:zinc ion binding"/>
    <property type="evidence" value="ECO:0007669"/>
    <property type="project" value="UniProtKB-KW"/>
</dbReference>
<dbReference type="Pfam" id="PF00096">
    <property type="entry name" value="zf-C2H2"/>
    <property type="match status" value="3"/>
</dbReference>
<keyword evidence="6" id="KW-0539">Nucleus</keyword>
<feature type="domain" description="C2H2-type" evidence="9">
    <location>
        <begin position="315"/>
        <end position="342"/>
    </location>
</feature>
<evidence type="ECO:0000256" key="4">
    <source>
        <dbReference type="ARBA" id="ARBA00022771"/>
    </source>
</evidence>
<dbReference type="Gene3D" id="3.30.160.60">
    <property type="entry name" value="Classic Zinc Finger"/>
    <property type="match status" value="4"/>
</dbReference>
<feature type="domain" description="C2H2-type" evidence="9">
    <location>
        <begin position="342"/>
        <end position="369"/>
    </location>
</feature>
<feature type="domain" description="C2H2-type" evidence="9">
    <location>
        <begin position="481"/>
        <end position="508"/>
    </location>
</feature>
<feature type="region of interest" description="Disordered" evidence="8">
    <location>
        <begin position="44"/>
        <end position="68"/>
    </location>
</feature>
<dbReference type="Proteomes" id="UP001046870">
    <property type="component" value="Chromosome 10"/>
</dbReference>
<dbReference type="PANTHER" id="PTHR23226:SF416">
    <property type="entry name" value="FI01424P"/>
    <property type="match status" value="1"/>
</dbReference>
<keyword evidence="2" id="KW-0479">Metal-binding</keyword>
<keyword evidence="4 7" id="KW-0863">Zinc-finger</keyword>
<proteinExistence type="predicted"/>
<feature type="compositionally biased region" description="Basic residues" evidence="8">
    <location>
        <begin position="153"/>
        <end position="165"/>
    </location>
</feature>
<dbReference type="InterPro" id="IPR013087">
    <property type="entry name" value="Znf_C2H2_type"/>
</dbReference>
<dbReference type="SUPFAM" id="SSF57667">
    <property type="entry name" value="beta-beta-alpha zinc fingers"/>
    <property type="match status" value="3"/>
</dbReference>
<comment type="caution">
    <text evidence="10">The sequence shown here is derived from an EMBL/GenBank/DDBJ whole genome shotgun (WGS) entry which is preliminary data.</text>
</comment>
<keyword evidence="3" id="KW-0677">Repeat</keyword>
<feature type="domain" description="C2H2-type" evidence="9">
    <location>
        <begin position="257"/>
        <end position="279"/>
    </location>
</feature>
<feature type="region of interest" description="Disordered" evidence="8">
    <location>
        <begin position="145"/>
        <end position="183"/>
    </location>
</feature>
<feature type="region of interest" description="Disordered" evidence="8">
    <location>
        <begin position="1"/>
        <end position="26"/>
    </location>
</feature>
<evidence type="ECO:0000256" key="1">
    <source>
        <dbReference type="ARBA" id="ARBA00004123"/>
    </source>
</evidence>
<name>A0A9D3T4A3_MEGAT</name>
<feature type="domain" description="C2H2-type" evidence="9">
    <location>
        <begin position="123"/>
        <end position="150"/>
    </location>
</feature>
<comment type="subcellular location">
    <subcellularLocation>
        <location evidence="1">Nucleus</location>
    </subcellularLocation>
</comment>
<evidence type="ECO:0000256" key="2">
    <source>
        <dbReference type="ARBA" id="ARBA00022723"/>
    </source>
</evidence>
<dbReference type="PROSITE" id="PS00028">
    <property type="entry name" value="ZINC_FINGER_C2H2_1"/>
    <property type="match status" value="8"/>
</dbReference>
<reference evidence="10" key="1">
    <citation type="submission" date="2021-01" db="EMBL/GenBank/DDBJ databases">
        <authorList>
            <person name="Zahm M."/>
            <person name="Roques C."/>
            <person name="Cabau C."/>
            <person name="Klopp C."/>
            <person name="Donnadieu C."/>
            <person name="Jouanno E."/>
            <person name="Lampietro C."/>
            <person name="Louis A."/>
            <person name="Herpin A."/>
            <person name="Echchiki A."/>
            <person name="Berthelot C."/>
            <person name="Parey E."/>
            <person name="Roest-Crollius H."/>
            <person name="Braasch I."/>
            <person name="Postlethwait J."/>
            <person name="Bobe J."/>
            <person name="Montfort J."/>
            <person name="Bouchez O."/>
            <person name="Begum T."/>
            <person name="Mejri S."/>
            <person name="Adams A."/>
            <person name="Chen W.-J."/>
            <person name="Guiguen Y."/>
        </authorList>
    </citation>
    <scope>NUCLEOTIDE SEQUENCE</scope>
    <source>
        <strain evidence="10">YG-15Mar2019-1</strain>
        <tissue evidence="10">Brain</tissue>
    </source>
</reference>
<dbReference type="AlphaFoldDB" id="A0A9D3T4A3"/>
<keyword evidence="5" id="KW-0862">Zinc</keyword>
<dbReference type="InterPro" id="IPR036236">
    <property type="entry name" value="Znf_C2H2_sf"/>
</dbReference>
<feature type="compositionally biased region" description="Basic and acidic residues" evidence="8">
    <location>
        <begin position="44"/>
        <end position="55"/>
    </location>
</feature>
<dbReference type="EMBL" id="JAFDVH010000010">
    <property type="protein sequence ID" value="KAG7469206.1"/>
    <property type="molecule type" value="Genomic_DNA"/>
</dbReference>
<feature type="domain" description="C2H2-type" evidence="9">
    <location>
        <begin position="225"/>
        <end position="252"/>
    </location>
</feature>
<dbReference type="PROSITE" id="PS50157">
    <property type="entry name" value="ZINC_FINGER_C2H2_2"/>
    <property type="match status" value="8"/>
</dbReference>
<evidence type="ECO:0000256" key="3">
    <source>
        <dbReference type="ARBA" id="ARBA00022737"/>
    </source>
</evidence>